<name>C0EBC1_9FIRM</name>
<dbReference type="Proteomes" id="UP000003340">
    <property type="component" value="Unassembled WGS sequence"/>
</dbReference>
<dbReference type="Gene3D" id="3.30.70.120">
    <property type="match status" value="1"/>
</dbReference>
<accession>C0EBC1</accession>
<dbReference type="AlphaFoldDB" id="C0EBC1"/>
<dbReference type="GO" id="GO:0030234">
    <property type="term" value="F:enzyme regulator activity"/>
    <property type="evidence" value="ECO:0007669"/>
    <property type="project" value="InterPro"/>
</dbReference>
<dbReference type="PROSITE" id="PS51343">
    <property type="entry name" value="PII_GLNB_DOM"/>
    <property type="match status" value="1"/>
</dbReference>
<proteinExistence type="predicted"/>
<dbReference type="EMBL" id="ACEC01000041">
    <property type="protein sequence ID" value="EEG31197.1"/>
    <property type="molecule type" value="Genomic_DNA"/>
</dbReference>
<protein>
    <recommendedName>
        <fullName evidence="3">Nitrogen regulatory protein P-II</fullName>
    </recommendedName>
</protein>
<dbReference type="STRING" id="537013.CLOSTMETH_01139"/>
<evidence type="ECO:0008006" key="3">
    <source>
        <dbReference type="Google" id="ProtNLM"/>
    </source>
</evidence>
<reference evidence="1 2" key="1">
    <citation type="submission" date="2009-01" db="EMBL/GenBank/DDBJ databases">
        <authorList>
            <person name="Fulton L."/>
            <person name="Clifton S."/>
            <person name="Fulton B."/>
            <person name="Xu J."/>
            <person name="Minx P."/>
            <person name="Pepin K.H."/>
            <person name="Johnson M."/>
            <person name="Bhonagiri V."/>
            <person name="Nash W.E."/>
            <person name="Mardis E.R."/>
            <person name="Wilson R.K."/>
        </authorList>
    </citation>
    <scope>NUCLEOTIDE SEQUENCE [LARGE SCALE GENOMIC DNA]</scope>
    <source>
        <strain evidence="1 2">DSM 5476</strain>
    </source>
</reference>
<comment type="caution">
    <text evidence="1">The sequence shown here is derived from an EMBL/GenBank/DDBJ whole genome shotgun (WGS) entry which is preliminary data.</text>
</comment>
<dbReference type="Pfam" id="PF00543">
    <property type="entry name" value="P-II"/>
    <property type="match status" value="1"/>
</dbReference>
<evidence type="ECO:0000313" key="1">
    <source>
        <dbReference type="EMBL" id="EEG31197.1"/>
    </source>
</evidence>
<evidence type="ECO:0000313" key="2">
    <source>
        <dbReference type="Proteomes" id="UP000003340"/>
    </source>
</evidence>
<dbReference type="InterPro" id="IPR002187">
    <property type="entry name" value="N-reg_PII"/>
</dbReference>
<gene>
    <name evidence="1" type="ORF">CLOSTMETH_01139</name>
</gene>
<dbReference type="SUPFAM" id="SSF54913">
    <property type="entry name" value="GlnB-like"/>
    <property type="match status" value="1"/>
</dbReference>
<organism evidence="1 2">
    <name type="scientific">[Clostridium] methylpentosum DSM 5476</name>
    <dbReference type="NCBI Taxonomy" id="537013"/>
    <lineage>
        <taxon>Bacteria</taxon>
        <taxon>Bacillati</taxon>
        <taxon>Bacillota</taxon>
        <taxon>Clostridia</taxon>
        <taxon>Eubacteriales</taxon>
        <taxon>Oscillospiraceae</taxon>
        <taxon>Oscillospiraceae incertae sedis</taxon>
    </lineage>
</organism>
<reference evidence="1 2" key="2">
    <citation type="submission" date="2009-02" db="EMBL/GenBank/DDBJ databases">
        <title>Draft genome sequence of Clostridium methylpentosum (DSM 5476).</title>
        <authorList>
            <person name="Sudarsanam P."/>
            <person name="Ley R."/>
            <person name="Guruge J."/>
            <person name="Turnbaugh P.J."/>
            <person name="Mahowald M."/>
            <person name="Liep D."/>
            <person name="Gordon J."/>
        </authorList>
    </citation>
    <scope>NUCLEOTIDE SEQUENCE [LARGE SCALE GENOMIC DNA]</scope>
    <source>
        <strain evidence="1 2">DSM 5476</strain>
    </source>
</reference>
<dbReference type="InterPro" id="IPR011322">
    <property type="entry name" value="N-reg_PII-like_a/b"/>
</dbReference>
<dbReference type="HOGENOM" id="CLU_155828_0_0_9"/>
<dbReference type="InterPro" id="IPR015867">
    <property type="entry name" value="N-reg_PII/ATP_PRibTrfase_C"/>
</dbReference>
<dbReference type="GO" id="GO:0006808">
    <property type="term" value="P:regulation of nitrogen utilization"/>
    <property type="evidence" value="ECO:0007669"/>
    <property type="project" value="InterPro"/>
</dbReference>
<keyword evidence="2" id="KW-1185">Reference proteome</keyword>
<dbReference type="eggNOG" id="COG0347">
    <property type="taxonomic scope" value="Bacteria"/>
</dbReference>
<sequence length="133" mass="14633">MMNLCYNMGADLWNLLRTGGSEMKLLICVLNDTDKLDELMIKLAEAGVKGATIINSTGMGRTLYNHQESALMNSLRALLDPDRDENKTIFTVVDEAQEKAFHKVMNEVVGDLARPDSGIIFTIPVDSVTGLSK</sequence>